<name>A0ACC2K6J4_PERAE</name>
<dbReference type="Proteomes" id="UP001234297">
    <property type="component" value="Chromosome 12"/>
</dbReference>
<gene>
    <name evidence="1" type="ORF">MRB53_036117</name>
</gene>
<keyword evidence="2" id="KW-1185">Reference proteome</keyword>
<reference evidence="1 2" key="1">
    <citation type="journal article" date="2022" name="Hortic Res">
        <title>A haplotype resolved chromosomal level avocado genome allows analysis of novel avocado genes.</title>
        <authorList>
            <person name="Nath O."/>
            <person name="Fletcher S.J."/>
            <person name="Hayward A."/>
            <person name="Shaw L.M."/>
            <person name="Masouleh A.K."/>
            <person name="Furtado A."/>
            <person name="Henry R.J."/>
            <person name="Mitter N."/>
        </authorList>
    </citation>
    <scope>NUCLEOTIDE SEQUENCE [LARGE SCALE GENOMIC DNA]</scope>
    <source>
        <strain evidence="2">cv. Hass</strain>
    </source>
</reference>
<proteinExistence type="predicted"/>
<dbReference type="EMBL" id="CM056820">
    <property type="protein sequence ID" value="KAJ8616745.1"/>
    <property type="molecule type" value="Genomic_DNA"/>
</dbReference>
<protein>
    <submittedName>
        <fullName evidence="1">Uncharacterized protein</fullName>
    </submittedName>
</protein>
<evidence type="ECO:0000313" key="1">
    <source>
        <dbReference type="EMBL" id="KAJ8616745.1"/>
    </source>
</evidence>
<comment type="caution">
    <text evidence="1">The sequence shown here is derived from an EMBL/GenBank/DDBJ whole genome shotgun (WGS) entry which is preliminary data.</text>
</comment>
<accession>A0ACC2K6J4</accession>
<organism evidence="1 2">
    <name type="scientific">Persea americana</name>
    <name type="common">Avocado</name>
    <dbReference type="NCBI Taxonomy" id="3435"/>
    <lineage>
        <taxon>Eukaryota</taxon>
        <taxon>Viridiplantae</taxon>
        <taxon>Streptophyta</taxon>
        <taxon>Embryophyta</taxon>
        <taxon>Tracheophyta</taxon>
        <taxon>Spermatophyta</taxon>
        <taxon>Magnoliopsida</taxon>
        <taxon>Magnoliidae</taxon>
        <taxon>Laurales</taxon>
        <taxon>Lauraceae</taxon>
        <taxon>Persea</taxon>
    </lineage>
</organism>
<sequence>MESPKMEAIGSSIPVPSVQELAKENMVNVPPRYIRPDQDPPLINAPLPSISIPIIDMNKLLQQESSAAELERLHSACKDWGFFQLVNHGVSSSLVEKMKSEIKDFFKLPLEEKKRFWQEPGDVEGFGQSFVVIRRAETRLG</sequence>
<evidence type="ECO:0000313" key="2">
    <source>
        <dbReference type="Proteomes" id="UP001234297"/>
    </source>
</evidence>